<dbReference type="InterPro" id="IPR013783">
    <property type="entry name" value="Ig-like_fold"/>
</dbReference>
<evidence type="ECO:0000259" key="13">
    <source>
        <dbReference type="PROSITE" id="PS50835"/>
    </source>
</evidence>
<dbReference type="GO" id="GO:0071526">
    <property type="term" value="P:semaphorin-plexin signaling pathway"/>
    <property type="evidence" value="ECO:0007669"/>
    <property type="project" value="TreeGrafter"/>
</dbReference>
<evidence type="ECO:0000256" key="9">
    <source>
        <dbReference type="ARBA" id="ARBA00049560"/>
    </source>
</evidence>
<dbReference type="GO" id="GO:0030335">
    <property type="term" value="P:positive regulation of cell migration"/>
    <property type="evidence" value="ECO:0007669"/>
    <property type="project" value="TreeGrafter"/>
</dbReference>
<sequence length="840" mass="97095">MTHPWPSAGFFIHGVLAFGISHIIYATAYGMRPLRLLMIPFMLAPVILSWAMFSSILYKPLSYVIYLYILLTMIMIWRAIARLKFDDKEWTWTRFYSFIGGLLFATSDLLLALDRFVTPIPGSQILIMATYYGAQLLITLSVVDSREDIEINYCVIQETDIIKVLQEQGKRLSQVHTDDIIAVLTTKRQFLHNTLANTQLLTLLMEKKIQLGANIDSLLNKTHVFLFVNQQEQQKLKKITHRRRRHTKKDQPDNDTTSSLTNSSSDTDNEAKLTKISSDEIVINRRHKINTALRKYSSGLNYYWHILLDEDSLYVGAQNLLLRLSKDNIEDRSSPLYKSVDIPSKRDEVQKCLSHSLNQAFDCENHVRVLLRRKTKFNDLFVCSTNAFSPKIYYFNPDLTEKLPTKEGFGYCSRDPRHNNTALWSDSGNPSNYGFIYSGAVMDYTKTEPIIYRPPSEDSTIKYMRTPQYDIDWLSAPEFIASFDVDSYIYFFFREKAEEQKSYEPTLSHVYSRVGRVCKNDIGSAPIMANYWTSFRKARIICMSGTSDTPYVFNDISAVAKLYDDRFVVSFTTTPGDLTTSVICEYTQKDIDSVLEGTFKEADSSSFWRELPRDHMPEGVPKNDTKQLYVSTDAGVYQLPVAQCNRYTLCVECERDPLCHYDVQHSRCAESDDGPKSAARHSLELWCKKSVQRPVFQLTRKIGETVWLQCDVNEHLHSNIEWRWNGQNIQESMYTNYLLTKEQNLIIAGMNTSLNGQYTCFVFNQPIVSYTLDTDRDSPNLFAYGSTSNSLSTTLSKRDCTCITAEKYIEKYNDWCKEFENYQRAYNEWEILRDQSCPKP</sequence>
<dbReference type="Proteomes" id="UP000663829">
    <property type="component" value="Unassembled WGS sequence"/>
</dbReference>
<dbReference type="Gene3D" id="2.60.40.10">
    <property type="entry name" value="Immunoglobulins"/>
    <property type="match status" value="1"/>
</dbReference>
<dbReference type="Gene3D" id="2.130.10.10">
    <property type="entry name" value="YVTN repeat-like/Quinoprotein amine dehydrogenase"/>
    <property type="match status" value="1"/>
</dbReference>
<dbReference type="InterPro" id="IPR015943">
    <property type="entry name" value="WD40/YVTN_repeat-like_dom_sf"/>
</dbReference>
<evidence type="ECO:0000256" key="6">
    <source>
        <dbReference type="ARBA" id="ARBA00023136"/>
    </source>
</evidence>
<feature type="compositionally biased region" description="Low complexity" evidence="11">
    <location>
        <begin position="254"/>
        <end position="266"/>
    </location>
</feature>
<evidence type="ECO:0000256" key="12">
    <source>
        <dbReference type="SAM" id="Phobius"/>
    </source>
</evidence>
<comment type="caution">
    <text evidence="10">Lacks conserved residue(s) required for the propagation of feature annotation.</text>
</comment>
<dbReference type="GO" id="GO:0047408">
    <property type="term" value="F:alkenylglycerophosphocholine hydrolase activity"/>
    <property type="evidence" value="ECO:0007669"/>
    <property type="project" value="UniProtKB-EC"/>
</dbReference>
<comment type="catalytic activity">
    <reaction evidence="9">
        <text>a 1-O-(1Z-alkenyl)-sn-glycero-3-phosphocholine + H2O = a 2,3-saturated aldehyde + sn-glycerol 3-phosphocholine</text>
        <dbReference type="Rhea" id="RHEA:22544"/>
        <dbReference type="ChEBI" id="CHEBI:15377"/>
        <dbReference type="ChEBI" id="CHEBI:16870"/>
        <dbReference type="ChEBI" id="CHEBI:73359"/>
        <dbReference type="ChEBI" id="CHEBI:77287"/>
        <dbReference type="EC" id="3.3.2.2"/>
    </reaction>
</comment>
<keyword evidence="19" id="KW-1185">Reference proteome</keyword>
<evidence type="ECO:0000313" key="17">
    <source>
        <dbReference type="EMBL" id="CAF3609828.1"/>
    </source>
</evidence>
<evidence type="ECO:0000259" key="14">
    <source>
        <dbReference type="PROSITE" id="PS51004"/>
    </source>
</evidence>
<evidence type="ECO:0000256" key="10">
    <source>
        <dbReference type="PROSITE-ProRule" id="PRU00352"/>
    </source>
</evidence>
<reference evidence="15" key="1">
    <citation type="submission" date="2021-02" db="EMBL/GenBank/DDBJ databases">
        <authorList>
            <person name="Nowell W R."/>
        </authorList>
    </citation>
    <scope>NUCLEOTIDE SEQUENCE</scope>
</reference>
<evidence type="ECO:0000256" key="4">
    <source>
        <dbReference type="ARBA" id="ARBA00022692"/>
    </source>
</evidence>
<comment type="caution">
    <text evidence="15">The sequence shown here is derived from an EMBL/GenBank/DDBJ whole genome shotgun (WGS) entry which is preliminary data.</text>
</comment>
<dbReference type="GO" id="GO:0030215">
    <property type="term" value="F:semaphorin receptor binding"/>
    <property type="evidence" value="ECO:0007669"/>
    <property type="project" value="InterPro"/>
</dbReference>
<evidence type="ECO:0000256" key="8">
    <source>
        <dbReference type="ARBA" id="ARBA00049458"/>
    </source>
</evidence>
<dbReference type="Proteomes" id="UP000682733">
    <property type="component" value="Unassembled WGS sequence"/>
</dbReference>
<gene>
    <name evidence="15" type="ORF">GPM918_LOCUS4725</name>
    <name evidence="16" type="ORF">OVA965_LOCUS5866</name>
    <name evidence="18" type="ORF">SRO942_LOCUS4726</name>
    <name evidence="17" type="ORF">TMI583_LOCUS5863</name>
</gene>
<dbReference type="InterPro" id="IPR013098">
    <property type="entry name" value="Ig_I-set"/>
</dbReference>
<feature type="domain" description="Sema" evidence="14">
    <location>
        <begin position="273"/>
        <end position="606"/>
    </location>
</feature>
<dbReference type="SUPFAM" id="SSF48726">
    <property type="entry name" value="Immunoglobulin"/>
    <property type="match status" value="1"/>
</dbReference>
<feature type="transmembrane region" description="Helical" evidence="12">
    <location>
        <begin position="6"/>
        <end position="25"/>
    </location>
</feature>
<dbReference type="PANTHER" id="PTHR11036">
    <property type="entry name" value="SEMAPHORIN"/>
    <property type="match status" value="1"/>
</dbReference>
<keyword evidence="5 12" id="KW-1133">Transmembrane helix</keyword>
<comment type="catalytic activity">
    <reaction evidence="8">
        <text>a 1-O-(1Z-alkenyl)-sn-glycero-3-phosphoethanolamine + H2O = a 2,3-saturated aldehyde + sn-glycero-3-phosphoethanolamine</text>
        <dbReference type="Rhea" id="RHEA:16905"/>
        <dbReference type="ChEBI" id="CHEBI:15377"/>
        <dbReference type="ChEBI" id="CHEBI:73359"/>
        <dbReference type="ChEBI" id="CHEBI:77288"/>
        <dbReference type="ChEBI" id="CHEBI:143890"/>
        <dbReference type="EC" id="3.3.2.2"/>
    </reaction>
</comment>
<dbReference type="InterPro" id="IPR036179">
    <property type="entry name" value="Ig-like_dom_sf"/>
</dbReference>
<dbReference type="Pfam" id="PF07947">
    <property type="entry name" value="YhhN"/>
    <property type="match status" value="1"/>
</dbReference>
<dbReference type="GO" id="GO:0005886">
    <property type="term" value="C:plasma membrane"/>
    <property type="evidence" value="ECO:0007669"/>
    <property type="project" value="TreeGrafter"/>
</dbReference>
<keyword evidence="4 12" id="KW-0812">Transmembrane</keyword>
<feature type="compositionally biased region" description="Basic residues" evidence="11">
    <location>
        <begin position="236"/>
        <end position="248"/>
    </location>
</feature>
<feature type="transmembrane region" description="Helical" evidence="12">
    <location>
        <begin position="37"/>
        <end position="57"/>
    </location>
</feature>
<dbReference type="SMART" id="SM00630">
    <property type="entry name" value="Sema"/>
    <property type="match status" value="1"/>
</dbReference>
<dbReference type="GO" id="GO:0045499">
    <property type="term" value="F:chemorepellent activity"/>
    <property type="evidence" value="ECO:0007669"/>
    <property type="project" value="TreeGrafter"/>
</dbReference>
<dbReference type="EC" id="3.3.2.2" evidence="7"/>
<dbReference type="EMBL" id="CAJOBC010000649">
    <property type="protein sequence ID" value="CAF3611198.1"/>
    <property type="molecule type" value="Genomic_DNA"/>
</dbReference>
<comment type="similarity">
    <text evidence="3">Belongs to the semaphorin family.</text>
</comment>
<comment type="similarity">
    <text evidence="2">Belongs to the TMEM86 family.</text>
</comment>
<evidence type="ECO:0000256" key="7">
    <source>
        <dbReference type="ARBA" id="ARBA00035673"/>
    </source>
</evidence>
<dbReference type="InterPro" id="IPR036352">
    <property type="entry name" value="Semap_dom_sf"/>
</dbReference>
<name>A0A813UK73_9BILA</name>
<evidence type="ECO:0000313" key="15">
    <source>
        <dbReference type="EMBL" id="CAF0824530.1"/>
    </source>
</evidence>
<keyword evidence="6 12" id="KW-0472">Membrane</keyword>
<feature type="transmembrane region" description="Helical" evidence="12">
    <location>
        <begin position="63"/>
        <end position="81"/>
    </location>
</feature>
<comment type="subcellular location">
    <subcellularLocation>
        <location evidence="1">Membrane</location>
        <topology evidence="1">Multi-pass membrane protein</topology>
    </subcellularLocation>
</comment>
<dbReference type="PANTHER" id="PTHR11036:SF90">
    <property type="entry name" value="SEMAPHORIN 2B, ISOFORM D-RELATED"/>
    <property type="match status" value="1"/>
</dbReference>
<dbReference type="GO" id="GO:0007411">
    <property type="term" value="P:axon guidance"/>
    <property type="evidence" value="ECO:0007669"/>
    <property type="project" value="TreeGrafter"/>
</dbReference>
<evidence type="ECO:0000313" key="18">
    <source>
        <dbReference type="EMBL" id="CAF3611198.1"/>
    </source>
</evidence>
<dbReference type="Proteomes" id="UP000677228">
    <property type="component" value="Unassembled WGS sequence"/>
</dbReference>
<dbReference type="InterPro" id="IPR001627">
    <property type="entry name" value="Semap_dom"/>
</dbReference>
<dbReference type="EMBL" id="CAJNOK010001693">
    <property type="protein sequence ID" value="CAF0825339.1"/>
    <property type="molecule type" value="Genomic_DNA"/>
</dbReference>
<protein>
    <recommendedName>
        <fullName evidence="7">lysoplasmalogenase</fullName>
        <ecNumber evidence="7">3.3.2.2</ecNumber>
    </recommendedName>
</protein>
<evidence type="ECO:0000313" key="19">
    <source>
        <dbReference type="Proteomes" id="UP000663829"/>
    </source>
</evidence>
<proteinExistence type="inferred from homology"/>
<evidence type="ECO:0000256" key="1">
    <source>
        <dbReference type="ARBA" id="ARBA00004141"/>
    </source>
</evidence>
<feature type="domain" description="Ig-like" evidence="13">
    <location>
        <begin position="675"/>
        <end position="771"/>
    </location>
</feature>
<accession>A0A813UK73</accession>
<evidence type="ECO:0000313" key="16">
    <source>
        <dbReference type="EMBL" id="CAF0825339.1"/>
    </source>
</evidence>
<dbReference type="Proteomes" id="UP000681722">
    <property type="component" value="Unassembled WGS sequence"/>
</dbReference>
<evidence type="ECO:0000256" key="11">
    <source>
        <dbReference type="SAM" id="MobiDB-lite"/>
    </source>
</evidence>
<dbReference type="InterPro" id="IPR012506">
    <property type="entry name" value="TMEM86B-like"/>
</dbReference>
<feature type="region of interest" description="Disordered" evidence="11">
    <location>
        <begin position="236"/>
        <end position="271"/>
    </location>
</feature>
<dbReference type="PROSITE" id="PS51004">
    <property type="entry name" value="SEMA"/>
    <property type="match status" value="1"/>
</dbReference>
<dbReference type="EMBL" id="CAJNOQ010000649">
    <property type="protein sequence ID" value="CAF0824530.1"/>
    <property type="molecule type" value="Genomic_DNA"/>
</dbReference>
<evidence type="ECO:0000256" key="5">
    <source>
        <dbReference type="ARBA" id="ARBA00022989"/>
    </source>
</evidence>
<dbReference type="EMBL" id="CAJOBA010001693">
    <property type="protein sequence ID" value="CAF3609828.1"/>
    <property type="molecule type" value="Genomic_DNA"/>
</dbReference>
<dbReference type="OrthoDB" id="9988752at2759"/>
<dbReference type="AlphaFoldDB" id="A0A813UK73"/>
<dbReference type="InterPro" id="IPR027231">
    <property type="entry name" value="Semaphorin"/>
</dbReference>
<dbReference type="PROSITE" id="PS50835">
    <property type="entry name" value="IG_LIKE"/>
    <property type="match status" value="1"/>
</dbReference>
<evidence type="ECO:0000256" key="2">
    <source>
        <dbReference type="ARBA" id="ARBA00007375"/>
    </source>
</evidence>
<feature type="transmembrane region" description="Helical" evidence="12">
    <location>
        <begin position="93"/>
        <end position="113"/>
    </location>
</feature>
<dbReference type="Pfam" id="PF07679">
    <property type="entry name" value="I-set"/>
    <property type="match status" value="1"/>
</dbReference>
<evidence type="ECO:0000256" key="3">
    <source>
        <dbReference type="ARBA" id="ARBA00009492"/>
    </source>
</evidence>
<dbReference type="InterPro" id="IPR007110">
    <property type="entry name" value="Ig-like_dom"/>
</dbReference>
<dbReference type="SUPFAM" id="SSF101912">
    <property type="entry name" value="Sema domain"/>
    <property type="match status" value="1"/>
</dbReference>
<organism evidence="15 19">
    <name type="scientific">Didymodactylos carnosus</name>
    <dbReference type="NCBI Taxonomy" id="1234261"/>
    <lineage>
        <taxon>Eukaryota</taxon>
        <taxon>Metazoa</taxon>
        <taxon>Spiralia</taxon>
        <taxon>Gnathifera</taxon>
        <taxon>Rotifera</taxon>
        <taxon>Eurotatoria</taxon>
        <taxon>Bdelloidea</taxon>
        <taxon>Philodinida</taxon>
        <taxon>Philodinidae</taxon>
        <taxon>Didymodactylos</taxon>
    </lineage>
</organism>